<dbReference type="PROSITE" id="PS51257">
    <property type="entry name" value="PROKAR_LIPOPROTEIN"/>
    <property type="match status" value="1"/>
</dbReference>
<keyword evidence="2" id="KW-1185">Reference proteome</keyword>
<reference evidence="2" key="1">
    <citation type="journal article" date="2019" name="Int. J. Syst. Evol. Microbiol.">
        <title>The Global Catalogue of Microorganisms (GCM) 10K type strain sequencing project: providing services to taxonomists for standard genome sequencing and annotation.</title>
        <authorList>
            <consortium name="The Broad Institute Genomics Platform"/>
            <consortium name="The Broad Institute Genome Sequencing Center for Infectious Disease"/>
            <person name="Wu L."/>
            <person name="Ma J."/>
        </authorList>
    </citation>
    <scope>NUCLEOTIDE SEQUENCE [LARGE SCALE GENOMIC DNA]</scope>
    <source>
        <strain evidence="2">JCM 32226</strain>
    </source>
</reference>
<accession>A0ABP8Q9P0</accession>
<protein>
    <submittedName>
        <fullName evidence="1">Maltose operon protein MalM</fullName>
    </submittedName>
</protein>
<comment type="caution">
    <text evidence="1">The sequence shown here is derived from an EMBL/GenBank/DDBJ whole genome shotgun (WGS) entry which is preliminary data.</text>
</comment>
<dbReference type="Proteomes" id="UP001501321">
    <property type="component" value="Unassembled WGS sequence"/>
</dbReference>
<organism evidence="1 2">
    <name type="scientific">Pseudaeromonas paramecii</name>
    <dbReference type="NCBI Taxonomy" id="2138166"/>
    <lineage>
        <taxon>Bacteria</taxon>
        <taxon>Pseudomonadati</taxon>
        <taxon>Pseudomonadota</taxon>
        <taxon>Gammaproteobacteria</taxon>
        <taxon>Aeromonadales</taxon>
        <taxon>Aeromonadaceae</taxon>
        <taxon>Pseudaeromonas</taxon>
    </lineage>
</organism>
<name>A0ABP8Q9P0_9GAMM</name>
<dbReference type="InterPro" id="IPR010794">
    <property type="entry name" value="MalM"/>
</dbReference>
<evidence type="ECO:0000313" key="2">
    <source>
        <dbReference type="Proteomes" id="UP001501321"/>
    </source>
</evidence>
<proteinExistence type="predicted"/>
<gene>
    <name evidence="1" type="primary">malM</name>
    <name evidence="1" type="ORF">GCM10023095_18490</name>
</gene>
<dbReference type="Pfam" id="PF07148">
    <property type="entry name" value="MalM"/>
    <property type="match status" value="1"/>
</dbReference>
<dbReference type="RefSeq" id="WP_345012303.1">
    <property type="nucleotide sequence ID" value="NZ_BAABFC010000012.1"/>
</dbReference>
<sequence>MRKISNAALWVISLLSLGCSTQPNQPVAGESAVGARSFQEQVSAQRLELNAKQAVDKIEDLQFQPIEQEQSWLQIGADHQVFKFNSGKSYVGAYSVDTKRLGRHVTIKSPLDFTVFIPSVMVLDDEYNVLGLVDSEHFTYDGSVSPEQSYNGEFILPEGYNRINLVFFSTPQDYVGSTRLNEELLLNSMRYDRISDVSKFSNLQVPHSPLGRIQVIFEKTDPVVAPIAKTASIENSSCPSQTASSLMNEQAYNQKIRRAVRENKLEEAVKFIQLAECAGYKGARDVFFSEIKATHTP</sequence>
<dbReference type="EMBL" id="BAABFC010000012">
    <property type="protein sequence ID" value="GAA4499039.1"/>
    <property type="molecule type" value="Genomic_DNA"/>
</dbReference>
<evidence type="ECO:0000313" key="1">
    <source>
        <dbReference type="EMBL" id="GAA4499039.1"/>
    </source>
</evidence>